<reference evidence="2 3" key="1">
    <citation type="submission" date="2016-04" db="EMBL/GenBank/DDBJ databases">
        <title>Draft genome sequence of freshwater magnetotactic bacteria Magnetospirillum marisnigri SP-1 and Magnetospirillum moscoviense BB-1.</title>
        <authorList>
            <person name="Koziaeva V."/>
            <person name="Dziuba M.V."/>
            <person name="Ivanov T.M."/>
            <person name="Kuznetsov B."/>
            <person name="Grouzdev D.S."/>
        </authorList>
    </citation>
    <scope>NUCLEOTIDE SEQUENCE [LARGE SCALE GENOMIC DNA]</scope>
    <source>
        <strain evidence="2 3">BB-1</strain>
    </source>
</reference>
<keyword evidence="3" id="KW-1185">Reference proteome</keyword>
<evidence type="ECO:0000256" key="1">
    <source>
        <dbReference type="SAM" id="SignalP"/>
    </source>
</evidence>
<gene>
    <name evidence="2" type="ORF">A6A05_12600</name>
</gene>
<dbReference type="OrthoDB" id="8477642at2"/>
<dbReference type="EMBL" id="LWQU01000140">
    <property type="protein sequence ID" value="OAN50396.1"/>
    <property type="molecule type" value="Genomic_DNA"/>
</dbReference>
<comment type="caution">
    <text evidence="2">The sequence shown here is derived from an EMBL/GenBank/DDBJ whole genome shotgun (WGS) entry which is preliminary data.</text>
</comment>
<accession>A0A178MNX4</accession>
<protein>
    <recommendedName>
        <fullName evidence="4">Antifreeze protein</fullName>
    </recommendedName>
</protein>
<dbReference type="STRING" id="1437059.A6A05_12600"/>
<keyword evidence="1" id="KW-0732">Signal</keyword>
<evidence type="ECO:0000313" key="2">
    <source>
        <dbReference type="EMBL" id="OAN50396.1"/>
    </source>
</evidence>
<name>A0A178MNX4_9PROT</name>
<evidence type="ECO:0008006" key="4">
    <source>
        <dbReference type="Google" id="ProtNLM"/>
    </source>
</evidence>
<feature type="signal peptide" evidence="1">
    <location>
        <begin position="1"/>
        <end position="28"/>
    </location>
</feature>
<dbReference type="RefSeq" id="WP_068500456.1">
    <property type="nucleotide sequence ID" value="NZ_LWQU01000140.1"/>
</dbReference>
<dbReference type="Proteomes" id="UP000078543">
    <property type="component" value="Unassembled WGS sequence"/>
</dbReference>
<evidence type="ECO:0000313" key="3">
    <source>
        <dbReference type="Proteomes" id="UP000078543"/>
    </source>
</evidence>
<dbReference type="AlphaFoldDB" id="A0A178MNX4"/>
<feature type="chain" id="PRO_5008092085" description="Antifreeze protein" evidence="1">
    <location>
        <begin position="29"/>
        <end position="582"/>
    </location>
</feature>
<sequence>MTVCRADRRLRLLGCALALTLVPGLALAQSGRLSPLSQPFDPETMERIDPPLAEPVGKIDVNALKAPNPDGIGVLDSRQGGLPETLWANTSARTLRALIPLLPAASGSRALAGIERRLLLTAAPPPDDAREGEKPGLVELRAERLLAMGEVDGLLTLLKAVPAQASGPMLDRVRREAKLLGGDLTGACADAGRQAPDPSDPLQPKMLVLCNLTQGRTLEGNFGLDLLREKKDPDGAFITAAEVLGGVPAPALDKIRLDEANPLHVAAFAAAKLPLPASSLTKASASVNRAVALTASNPPELRLMAGERAEAAGALPIDSLRSLYLAQIFAPDEMSAPLTRADTAGPRARALLFRAATDQPDPVLKAQFAAKALELAGAKGELAGAARLFEPVILATRPDSLLAAQAPSFARALYALGKPEAAAKWLDIVQADPAAGATIAARLWPLAAIAGTEPGRELSLAGLAGWRQSLTGLAPELAARRVAVVLGTLAGLGAKIPDSLWLDTLALPAGGPKFGLFAMMQGAALDARLGGTVLAVLAATGDSGLDKLDPITLSEAISALSVVGLGEDARRLAVEAMLANGI</sequence>
<proteinExistence type="predicted"/>
<organism evidence="2 3">
    <name type="scientific">Magnetospirillum moscoviense</name>
    <dbReference type="NCBI Taxonomy" id="1437059"/>
    <lineage>
        <taxon>Bacteria</taxon>
        <taxon>Pseudomonadati</taxon>
        <taxon>Pseudomonadota</taxon>
        <taxon>Alphaproteobacteria</taxon>
        <taxon>Rhodospirillales</taxon>
        <taxon>Rhodospirillaceae</taxon>
        <taxon>Magnetospirillum</taxon>
    </lineage>
</organism>